<reference evidence="1" key="1">
    <citation type="submission" date="2024-01" db="EMBL/GenBank/DDBJ databases">
        <title>The diversity of rhizobia nodulating Mimosa spp. in eleven states of Brazil covering several biomes is determined by host plant, location, and edaphic factors.</title>
        <authorList>
            <person name="Rouws L."/>
            <person name="Barauna A."/>
            <person name="Beukes C."/>
            <person name="De Faria S.M."/>
            <person name="Gross E."/>
            <person name="Dos Reis Junior F.B."/>
            <person name="Simon M."/>
            <person name="Maluk M."/>
            <person name="Odee D.W."/>
            <person name="Kenicer G."/>
            <person name="Young J.P.W."/>
            <person name="Reis V.M."/>
            <person name="Zilli J."/>
            <person name="James E.K."/>
        </authorList>
    </citation>
    <scope>NUCLEOTIDE SEQUENCE</scope>
    <source>
        <strain evidence="1">JPY452</strain>
    </source>
</reference>
<comment type="caution">
    <text evidence="1">The sequence shown here is derived from an EMBL/GenBank/DDBJ whole genome shotgun (WGS) entry which is preliminary data.</text>
</comment>
<evidence type="ECO:0000313" key="1">
    <source>
        <dbReference type="EMBL" id="MEM5406154.1"/>
    </source>
</evidence>
<name>A0ACC6RXM0_9BURK</name>
<keyword evidence="2" id="KW-1185">Reference proteome</keyword>
<gene>
    <name evidence="1" type="ORF">VSR83_40280</name>
</gene>
<dbReference type="EMBL" id="JAYMRU010000061">
    <property type="protein sequence ID" value="MEM5406154.1"/>
    <property type="molecule type" value="Genomic_DNA"/>
</dbReference>
<proteinExistence type="predicted"/>
<accession>A0ACC6RXM0</accession>
<organism evidence="1 2">
    <name type="scientific">Paraburkholderia unamae</name>
    <dbReference type="NCBI Taxonomy" id="219649"/>
    <lineage>
        <taxon>Bacteria</taxon>
        <taxon>Pseudomonadati</taxon>
        <taxon>Pseudomonadota</taxon>
        <taxon>Betaproteobacteria</taxon>
        <taxon>Burkholderiales</taxon>
        <taxon>Burkholderiaceae</taxon>
        <taxon>Paraburkholderia</taxon>
    </lineage>
</organism>
<evidence type="ECO:0000313" key="2">
    <source>
        <dbReference type="Proteomes" id="UP001392318"/>
    </source>
</evidence>
<protein>
    <submittedName>
        <fullName evidence="1">MFS transporter</fullName>
    </submittedName>
</protein>
<dbReference type="Proteomes" id="UP001392318">
    <property type="component" value="Unassembled WGS sequence"/>
</dbReference>
<sequence>MQSSDIATQSAVTGRAPSASNPWRAVFSVALTASGFCASEFLPVGLLRYISAGLNVTEGVAGVMVTAPGILAALVAPALTVAIGSRDRRAVLLTLGLLLVLSNLLAMLAPNFATLILGRVLFGIGLGGFWAIGAGLGGRLVKEKSAGRATSIVFAGASIGMLVGGSAGALVGDLVGWRAAFGGALALSVLSLAAEFIYLPSLLVEQRIRARDLLELTRTPNGRVGLLAMLLVLAGQFATYTYITPFLSKVSGFDGKAISSALLGYTLIGMLGNFAGGAGAGRNVKSTLAATMLFFLLPVALLPSAGISQPLVLALLAVWGIAYGAMPVSLQMWMVKAAPRSSEGAMALFIANFQVSIALGSFVGGVMVDALGLSNAMYAGSAVGLVGLVLFALLARNVKAVA</sequence>